<keyword evidence="3" id="KW-1003">Cell membrane</keyword>
<dbReference type="PANTHER" id="PTHR43163:SF6">
    <property type="entry name" value="DIPEPTIDE TRANSPORT SYSTEM PERMEASE PROTEIN DPPB-RELATED"/>
    <property type="match status" value="1"/>
</dbReference>
<evidence type="ECO:0000256" key="7">
    <source>
        <dbReference type="RuleBase" id="RU363032"/>
    </source>
</evidence>
<sequence>MTLYILRRLAAGVMLALVILLIVFLLISSSFDDTARTMLGQGATPESTAALVEARGWDRPVIVQYVEWIWHAVQGDLGQSAFTSLPVRSAVVDRLAVTLSLIVPALLITAILSVLLGVWAASHGGVIDRFAQGISLVGHIFPALLLAIGLVVLFGVELGWLPATGYVRFGDDTLGWLRSITIPVIVLVIPGVANMSAQVRGRMIDELNRDYVRTLRTRGISSRSIVYKHALRNAGSPALTVMSLEFIQMFGAALIIENVFALPGFGSYAFNASLQGDIPVILGISVFGVALVTVVHLVTDILNGWLNPKARVH</sequence>
<dbReference type="InterPro" id="IPR035906">
    <property type="entry name" value="MetI-like_sf"/>
</dbReference>
<evidence type="ECO:0000313" key="10">
    <source>
        <dbReference type="Proteomes" id="UP000475214"/>
    </source>
</evidence>
<feature type="transmembrane region" description="Helical" evidence="7">
    <location>
        <begin position="133"/>
        <end position="156"/>
    </location>
</feature>
<evidence type="ECO:0000256" key="3">
    <source>
        <dbReference type="ARBA" id="ARBA00022475"/>
    </source>
</evidence>
<name>A0A6L9SHE5_9ACTN</name>
<evidence type="ECO:0000313" key="9">
    <source>
        <dbReference type="EMBL" id="NEE04557.1"/>
    </source>
</evidence>
<comment type="similarity">
    <text evidence="7">Belongs to the binding-protein-dependent transport system permease family.</text>
</comment>
<dbReference type="PROSITE" id="PS50928">
    <property type="entry name" value="ABC_TM1"/>
    <property type="match status" value="1"/>
</dbReference>
<comment type="subcellular location">
    <subcellularLocation>
        <location evidence="1 7">Cell membrane</location>
        <topology evidence="1 7">Multi-pass membrane protein</topology>
    </subcellularLocation>
</comment>
<comment type="caution">
    <text evidence="9">The sequence shown here is derived from an EMBL/GenBank/DDBJ whole genome shotgun (WGS) entry which is preliminary data.</text>
</comment>
<feature type="transmembrane region" description="Helical" evidence="7">
    <location>
        <begin position="238"/>
        <end position="260"/>
    </location>
</feature>
<dbReference type="Gene3D" id="1.10.3720.10">
    <property type="entry name" value="MetI-like"/>
    <property type="match status" value="1"/>
</dbReference>
<keyword evidence="6 7" id="KW-0472">Membrane</keyword>
<reference evidence="9 10" key="1">
    <citation type="submission" date="2020-02" db="EMBL/GenBank/DDBJ databases">
        <authorList>
            <person name="Li X.-J."/>
            <person name="Han X.-M."/>
        </authorList>
    </citation>
    <scope>NUCLEOTIDE SEQUENCE [LARGE SCALE GENOMIC DNA]</scope>
    <source>
        <strain evidence="9 10">CCTCC AB 2017055</strain>
    </source>
</reference>
<feature type="transmembrane region" description="Helical" evidence="7">
    <location>
        <begin position="176"/>
        <end position="193"/>
    </location>
</feature>
<dbReference type="GO" id="GO:0005886">
    <property type="term" value="C:plasma membrane"/>
    <property type="evidence" value="ECO:0007669"/>
    <property type="project" value="UniProtKB-SubCell"/>
</dbReference>
<evidence type="ECO:0000256" key="2">
    <source>
        <dbReference type="ARBA" id="ARBA00022448"/>
    </source>
</evidence>
<keyword evidence="5 7" id="KW-1133">Transmembrane helix</keyword>
<dbReference type="CDD" id="cd06261">
    <property type="entry name" value="TM_PBP2"/>
    <property type="match status" value="1"/>
</dbReference>
<accession>A0A6L9SHE5</accession>
<dbReference type="Proteomes" id="UP000475214">
    <property type="component" value="Unassembled WGS sequence"/>
</dbReference>
<feature type="transmembrane region" description="Helical" evidence="7">
    <location>
        <begin position="95"/>
        <end position="121"/>
    </location>
</feature>
<dbReference type="AlphaFoldDB" id="A0A6L9SHE5"/>
<dbReference type="EMBL" id="JAAGOA010000036">
    <property type="protein sequence ID" value="NEE04557.1"/>
    <property type="molecule type" value="Genomic_DNA"/>
</dbReference>
<dbReference type="Pfam" id="PF00528">
    <property type="entry name" value="BPD_transp_1"/>
    <property type="match status" value="1"/>
</dbReference>
<feature type="domain" description="ABC transmembrane type-1" evidence="8">
    <location>
        <begin position="95"/>
        <end position="299"/>
    </location>
</feature>
<dbReference type="RefSeq" id="WP_163745102.1">
    <property type="nucleotide sequence ID" value="NZ_JAAGOA010000036.1"/>
</dbReference>
<protein>
    <submittedName>
        <fullName evidence="9">ABC transporter permease</fullName>
    </submittedName>
</protein>
<keyword evidence="4 7" id="KW-0812">Transmembrane</keyword>
<keyword evidence="10" id="KW-1185">Reference proteome</keyword>
<feature type="transmembrane region" description="Helical" evidence="7">
    <location>
        <begin position="280"/>
        <end position="302"/>
    </location>
</feature>
<evidence type="ECO:0000256" key="4">
    <source>
        <dbReference type="ARBA" id="ARBA00022692"/>
    </source>
</evidence>
<evidence type="ECO:0000256" key="1">
    <source>
        <dbReference type="ARBA" id="ARBA00004651"/>
    </source>
</evidence>
<evidence type="ECO:0000256" key="5">
    <source>
        <dbReference type="ARBA" id="ARBA00022989"/>
    </source>
</evidence>
<dbReference type="Pfam" id="PF19300">
    <property type="entry name" value="BPD_transp_1_N"/>
    <property type="match status" value="1"/>
</dbReference>
<keyword evidence="2 7" id="KW-0813">Transport</keyword>
<dbReference type="SUPFAM" id="SSF161098">
    <property type="entry name" value="MetI-like"/>
    <property type="match status" value="1"/>
</dbReference>
<evidence type="ECO:0000256" key="6">
    <source>
        <dbReference type="ARBA" id="ARBA00023136"/>
    </source>
</evidence>
<dbReference type="GO" id="GO:0055085">
    <property type="term" value="P:transmembrane transport"/>
    <property type="evidence" value="ECO:0007669"/>
    <property type="project" value="InterPro"/>
</dbReference>
<evidence type="ECO:0000259" key="8">
    <source>
        <dbReference type="PROSITE" id="PS50928"/>
    </source>
</evidence>
<gene>
    <name evidence="9" type="ORF">G1H10_30770</name>
</gene>
<dbReference type="InterPro" id="IPR045621">
    <property type="entry name" value="BPD_transp_1_N"/>
</dbReference>
<dbReference type="PANTHER" id="PTHR43163">
    <property type="entry name" value="DIPEPTIDE TRANSPORT SYSTEM PERMEASE PROTEIN DPPB-RELATED"/>
    <property type="match status" value="1"/>
</dbReference>
<organism evidence="9 10">
    <name type="scientific">Phytoactinopolyspora halotolerans</name>
    <dbReference type="NCBI Taxonomy" id="1981512"/>
    <lineage>
        <taxon>Bacteria</taxon>
        <taxon>Bacillati</taxon>
        <taxon>Actinomycetota</taxon>
        <taxon>Actinomycetes</taxon>
        <taxon>Jiangellales</taxon>
        <taxon>Jiangellaceae</taxon>
        <taxon>Phytoactinopolyspora</taxon>
    </lineage>
</organism>
<feature type="transmembrane region" description="Helical" evidence="7">
    <location>
        <begin position="9"/>
        <end position="31"/>
    </location>
</feature>
<dbReference type="InterPro" id="IPR000515">
    <property type="entry name" value="MetI-like"/>
</dbReference>
<proteinExistence type="inferred from homology"/>